<accession>A0AAD8UDZ3</accession>
<dbReference type="RefSeq" id="XP_060361183.1">
    <property type="nucleotide sequence ID" value="XM_060505900.1"/>
</dbReference>
<protein>
    <submittedName>
        <fullName evidence="1">Uncharacterized protein</fullName>
    </submittedName>
</protein>
<name>A0AAD8UDZ3_GLOAC</name>
<dbReference type="EMBL" id="JAHMHS010000102">
    <property type="protein sequence ID" value="KAK1718183.1"/>
    <property type="molecule type" value="Genomic_DNA"/>
</dbReference>
<evidence type="ECO:0000313" key="2">
    <source>
        <dbReference type="Proteomes" id="UP001244207"/>
    </source>
</evidence>
<keyword evidence="2" id="KW-1185">Reference proteome</keyword>
<sequence length="135" mass="14526">MQISTLSVAAAVFQSFVKAAYPPNSLGTFAYSHGNQLVTENPSTQTTAQELVELCNSSGAIQGIATCTAICVANTYVFGLICRKPFSFTDDFTNRTYANLEPACVGDIIGILLEPDVTAVVYRNTKRPSRHLVLS</sequence>
<organism evidence="1 2">
    <name type="scientific">Glomerella acutata</name>
    <name type="common">Colletotrichum acutatum</name>
    <dbReference type="NCBI Taxonomy" id="27357"/>
    <lineage>
        <taxon>Eukaryota</taxon>
        <taxon>Fungi</taxon>
        <taxon>Dikarya</taxon>
        <taxon>Ascomycota</taxon>
        <taxon>Pezizomycotina</taxon>
        <taxon>Sordariomycetes</taxon>
        <taxon>Hypocreomycetidae</taxon>
        <taxon>Glomerellales</taxon>
        <taxon>Glomerellaceae</taxon>
        <taxon>Colletotrichum</taxon>
        <taxon>Colletotrichum acutatum species complex</taxon>
    </lineage>
</organism>
<dbReference type="GeneID" id="85389799"/>
<reference evidence="1" key="1">
    <citation type="submission" date="2021-12" db="EMBL/GenBank/DDBJ databases">
        <title>Comparative genomics, transcriptomics and evolutionary studies reveal genomic signatures of adaptation to plant cell wall in hemibiotrophic fungi.</title>
        <authorList>
            <consortium name="DOE Joint Genome Institute"/>
            <person name="Baroncelli R."/>
            <person name="Diaz J.F."/>
            <person name="Benocci T."/>
            <person name="Peng M."/>
            <person name="Battaglia E."/>
            <person name="Haridas S."/>
            <person name="Andreopoulos W."/>
            <person name="Labutti K."/>
            <person name="Pangilinan J."/>
            <person name="Floch G.L."/>
            <person name="Makela M.R."/>
            <person name="Henrissat B."/>
            <person name="Grigoriev I.V."/>
            <person name="Crouch J.A."/>
            <person name="De Vries R.P."/>
            <person name="Sukno S.A."/>
            <person name="Thon M.R."/>
        </authorList>
    </citation>
    <scope>NUCLEOTIDE SEQUENCE</scope>
    <source>
        <strain evidence="1">CBS 112980</strain>
    </source>
</reference>
<evidence type="ECO:0000313" key="1">
    <source>
        <dbReference type="EMBL" id="KAK1718183.1"/>
    </source>
</evidence>
<gene>
    <name evidence="1" type="ORF">BDZ83DRAFT_585985</name>
</gene>
<dbReference type="Proteomes" id="UP001244207">
    <property type="component" value="Unassembled WGS sequence"/>
</dbReference>
<comment type="caution">
    <text evidence="1">The sequence shown here is derived from an EMBL/GenBank/DDBJ whole genome shotgun (WGS) entry which is preliminary data.</text>
</comment>
<proteinExistence type="predicted"/>
<dbReference type="AlphaFoldDB" id="A0AAD8UDZ3"/>